<name>A0ABU7EFD1_9TELE</name>
<sequence length="143" mass="16093">MNPVPTPHGHTPIDELHPQKAVEVTPTQCKLLPPHRGPIWQGKGRCNATLAPAYGRNWADTTKHHAYNGTPDPTPRWDKLTVPLARDLLQHFLWLPAHIGIHGKEMADKTAKDATKHSNTDIEININRAEIKSSIKEQKGQWF</sequence>
<comment type="caution">
    <text evidence="1">The sequence shown here is derived from an EMBL/GenBank/DDBJ whole genome shotgun (WGS) entry which is preliminary data.</text>
</comment>
<dbReference type="InterPro" id="IPR036397">
    <property type="entry name" value="RNaseH_sf"/>
</dbReference>
<dbReference type="Proteomes" id="UP001352852">
    <property type="component" value="Unassembled WGS sequence"/>
</dbReference>
<evidence type="ECO:0008006" key="3">
    <source>
        <dbReference type="Google" id="ProtNLM"/>
    </source>
</evidence>
<reference evidence="1 2" key="1">
    <citation type="submission" date="2021-06" db="EMBL/GenBank/DDBJ databases">
        <authorList>
            <person name="Palmer J.M."/>
        </authorList>
    </citation>
    <scope>NUCLEOTIDE SEQUENCE [LARGE SCALE GENOMIC DNA]</scope>
    <source>
        <strain evidence="1 2">CL_MEX2019</strain>
        <tissue evidence="1">Muscle</tissue>
    </source>
</reference>
<dbReference type="Gene3D" id="3.30.420.10">
    <property type="entry name" value="Ribonuclease H-like superfamily/Ribonuclease H"/>
    <property type="match status" value="1"/>
</dbReference>
<evidence type="ECO:0000313" key="2">
    <source>
        <dbReference type="Proteomes" id="UP001352852"/>
    </source>
</evidence>
<evidence type="ECO:0000313" key="1">
    <source>
        <dbReference type="EMBL" id="MED6285977.1"/>
    </source>
</evidence>
<organism evidence="1 2">
    <name type="scientific">Characodon lateralis</name>
    <dbReference type="NCBI Taxonomy" id="208331"/>
    <lineage>
        <taxon>Eukaryota</taxon>
        <taxon>Metazoa</taxon>
        <taxon>Chordata</taxon>
        <taxon>Craniata</taxon>
        <taxon>Vertebrata</taxon>
        <taxon>Euteleostomi</taxon>
        <taxon>Actinopterygii</taxon>
        <taxon>Neopterygii</taxon>
        <taxon>Teleostei</taxon>
        <taxon>Neoteleostei</taxon>
        <taxon>Acanthomorphata</taxon>
        <taxon>Ovalentaria</taxon>
        <taxon>Atherinomorphae</taxon>
        <taxon>Cyprinodontiformes</taxon>
        <taxon>Goodeidae</taxon>
        <taxon>Characodon</taxon>
    </lineage>
</organism>
<keyword evidence="2" id="KW-1185">Reference proteome</keyword>
<dbReference type="EMBL" id="JAHUTJ010057418">
    <property type="protein sequence ID" value="MED6285977.1"/>
    <property type="molecule type" value="Genomic_DNA"/>
</dbReference>
<proteinExistence type="predicted"/>
<gene>
    <name evidence="1" type="ORF">CHARACLAT_001059</name>
</gene>
<accession>A0ABU7EFD1</accession>
<protein>
    <recommendedName>
        <fullName evidence="3">RNase H type-1 domain-containing protein</fullName>
    </recommendedName>
</protein>